<accession>A0AAW1N3D4</accession>
<protein>
    <submittedName>
        <fullName evidence="2">Uncharacterized protein</fullName>
    </submittedName>
</protein>
<sequence length="163" mass="19417">MRIRRRPEKRELGSPERNGGKRRNAKYEKVDRVMLIEVHRFFLPSDCKFREIGFSSSPGRRRREQRACTSCNLHIYAWKLILNFRQNRMVYTSETAHVVDEIVFKFSVSDLVDGVRFLNLFRVLSEKKTSRKKCLPASERRTYTFNITPFFCDLNLKKSCSRN</sequence>
<comment type="caution">
    <text evidence="2">The sequence shown here is derived from an EMBL/GenBank/DDBJ whole genome shotgun (WGS) entry which is preliminary data.</text>
</comment>
<evidence type="ECO:0000313" key="3">
    <source>
        <dbReference type="Proteomes" id="UP001458880"/>
    </source>
</evidence>
<dbReference type="Proteomes" id="UP001458880">
    <property type="component" value="Unassembled WGS sequence"/>
</dbReference>
<evidence type="ECO:0000313" key="2">
    <source>
        <dbReference type="EMBL" id="KAK9753806.1"/>
    </source>
</evidence>
<feature type="region of interest" description="Disordered" evidence="1">
    <location>
        <begin position="1"/>
        <end position="23"/>
    </location>
</feature>
<organism evidence="2 3">
    <name type="scientific">Popillia japonica</name>
    <name type="common">Japanese beetle</name>
    <dbReference type="NCBI Taxonomy" id="7064"/>
    <lineage>
        <taxon>Eukaryota</taxon>
        <taxon>Metazoa</taxon>
        <taxon>Ecdysozoa</taxon>
        <taxon>Arthropoda</taxon>
        <taxon>Hexapoda</taxon>
        <taxon>Insecta</taxon>
        <taxon>Pterygota</taxon>
        <taxon>Neoptera</taxon>
        <taxon>Endopterygota</taxon>
        <taxon>Coleoptera</taxon>
        <taxon>Polyphaga</taxon>
        <taxon>Scarabaeiformia</taxon>
        <taxon>Scarabaeidae</taxon>
        <taxon>Rutelinae</taxon>
        <taxon>Popillia</taxon>
    </lineage>
</organism>
<name>A0AAW1N3D4_POPJA</name>
<proteinExistence type="predicted"/>
<dbReference type="AlphaFoldDB" id="A0AAW1N3D4"/>
<reference evidence="2 3" key="1">
    <citation type="journal article" date="2024" name="BMC Genomics">
        <title>De novo assembly and annotation of Popillia japonica's genome with initial clues to its potential as an invasive pest.</title>
        <authorList>
            <person name="Cucini C."/>
            <person name="Boschi S."/>
            <person name="Funari R."/>
            <person name="Cardaioli E."/>
            <person name="Iannotti N."/>
            <person name="Marturano G."/>
            <person name="Paoli F."/>
            <person name="Bruttini M."/>
            <person name="Carapelli A."/>
            <person name="Frati F."/>
            <person name="Nardi F."/>
        </authorList>
    </citation>
    <scope>NUCLEOTIDE SEQUENCE [LARGE SCALE GENOMIC DNA]</scope>
    <source>
        <strain evidence="2">DMR45628</strain>
    </source>
</reference>
<dbReference type="EMBL" id="JASPKY010000010">
    <property type="protein sequence ID" value="KAK9753806.1"/>
    <property type="molecule type" value="Genomic_DNA"/>
</dbReference>
<keyword evidence="3" id="KW-1185">Reference proteome</keyword>
<evidence type="ECO:0000256" key="1">
    <source>
        <dbReference type="SAM" id="MobiDB-lite"/>
    </source>
</evidence>
<gene>
    <name evidence="2" type="ORF">QE152_g1787</name>
</gene>